<comment type="similarity">
    <text evidence="1 2">Belongs to the UPF0301 (AlgH) family.</text>
</comment>
<dbReference type="InterPro" id="IPR003774">
    <property type="entry name" value="AlgH-like"/>
</dbReference>
<accession>A0A4U8YPX8</accession>
<dbReference type="AlphaFoldDB" id="A0A4U8YPX8"/>
<dbReference type="EMBL" id="CAADHO010000005">
    <property type="protein sequence ID" value="VFQ45497.1"/>
    <property type="molecule type" value="Genomic_DNA"/>
</dbReference>
<evidence type="ECO:0000256" key="1">
    <source>
        <dbReference type="ARBA" id="ARBA00009600"/>
    </source>
</evidence>
<evidence type="ECO:0000313" key="4">
    <source>
        <dbReference type="Proteomes" id="UP000507962"/>
    </source>
</evidence>
<protein>
    <recommendedName>
        <fullName evidence="2">UPF0301 protein MSL71_31550</fullName>
    </recommendedName>
</protein>
<evidence type="ECO:0000256" key="2">
    <source>
        <dbReference type="HAMAP-Rule" id="MF_00758"/>
    </source>
</evidence>
<keyword evidence="4" id="KW-1185">Reference proteome</keyword>
<dbReference type="HAMAP" id="MF_00758">
    <property type="entry name" value="UPF0301"/>
    <property type="match status" value="1"/>
</dbReference>
<dbReference type="Gene3D" id="3.40.1740.10">
    <property type="entry name" value="VC0467-like"/>
    <property type="match status" value="1"/>
</dbReference>
<evidence type="ECO:0000313" key="3">
    <source>
        <dbReference type="EMBL" id="VFQ45497.1"/>
    </source>
</evidence>
<dbReference type="SUPFAM" id="SSF143456">
    <property type="entry name" value="VC0467-like"/>
    <property type="match status" value="1"/>
</dbReference>
<organism evidence="3 4">
    <name type="scientific">Desulfoluna butyratoxydans</name>
    <dbReference type="NCBI Taxonomy" id="231438"/>
    <lineage>
        <taxon>Bacteria</taxon>
        <taxon>Pseudomonadati</taxon>
        <taxon>Thermodesulfobacteriota</taxon>
        <taxon>Desulfobacteria</taxon>
        <taxon>Desulfobacterales</taxon>
        <taxon>Desulfolunaceae</taxon>
        <taxon>Desulfoluna</taxon>
    </lineage>
</organism>
<dbReference type="Proteomes" id="UP000507962">
    <property type="component" value="Unassembled WGS sequence"/>
</dbReference>
<gene>
    <name evidence="3" type="ORF">MSL71_31550</name>
</gene>
<dbReference type="Pfam" id="PF02622">
    <property type="entry name" value="DUF179"/>
    <property type="match status" value="1"/>
</dbReference>
<proteinExistence type="inferred from homology"/>
<sequence length="189" mass="20557">MSGDVFHSLKGHFLLAMPSMKDPNFARSVVYLCEHTVDGAMGFIVNRPSHLMAARDVYQEFKLDHVDAAVNVPVYTGGPVQLDEIFLLHGPPFDHEGTFPMDEEVALSNSMETLSAVARGEGPEKVAIFLGSSGWAAGQLEGELAGNVWLTVESGIDLIFEVPAEMRWEKALDRLGIDPVLLSGDFGRA</sequence>
<dbReference type="GO" id="GO:0005829">
    <property type="term" value="C:cytosol"/>
    <property type="evidence" value="ECO:0007669"/>
    <property type="project" value="TreeGrafter"/>
</dbReference>
<dbReference type="PANTHER" id="PTHR30327:SF1">
    <property type="entry name" value="UPF0301 PROTEIN YQGE"/>
    <property type="match status" value="1"/>
</dbReference>
<name>A0A4U8YPX8_9BACT</name>
<reference evidence="3 4" key="1">
    <citation type="submission" date="2019-03" db="EMBL/GenBank/DDBJ databases">
        <authorList>
            <person name="Nijsse B."/>
        </authorList>
    </citation>
    <scope>NUCLEOTIDE SEQUENCE [LARGE SCALE GENOMIC DNA]</scope>
    <source>
        <strain evidence="3">Desulfoluna butyratoxydans MSL71</strain>
    </source>
</reference>
<dbReference type="RefSeq" id="WP_180142091.1">
    <property type="nucleotide sequence ID" value="NZ_CAADHO010000005.1"/>
</dbReference>
<dbReference type="PANTHER" id="PTHR30327">
    <property type="entry name" value="UNCHARACTERIZED PROTEIN YQGE"/>
    <property type="match status" value="1"/>
</dbReference>